<keyword evidence="3" id="KW-1133">Transmembrane helix</keyword>
<organism evidence="4 5">
    <name type="scientific">Quillaja saponaria</name>
    <name type="common">Soap bark tree</name>
    <dbReference type="NCBI Taxonomy" id="32244"/>
    <lineage>
        <taxon>Eukaryota</taxon>
        <taxon>Viridiplantae</taxon>
        <taxon>Streptophyta</taxon>
        <taxon>Embryophyta</taxon>
        <taxon>Tracheophyta</taxon>
        <taxon>Spermatophyta</taxon>
        <taxon>Magnoliopsida</taxon>
        <taxon>eudicotyledons</taxon>
        <taxon>Gunneridae</taxon>
        <taxon>Pentapetalae</taxon>
        <taxon>rosids</taxon>
        <taxon>fabids</taxon>
        <taxon>Fabales</taxon>
        <taxon>Quillajaceae</taxon>
        <taxon>Quillaja</taxon>
    </lineage>
</organism>
<name>A0AAD7LBJ3_QUISA</name>
<evidence type="ECO:0000313" key="5">
    <source>
        <dbReference type="Proteomes" id="UP001163823"/>
    </source>
</evidence>
<proteinExistence type="predicted"/>
<evidence type="ECO:0000313" key="4">
    <source>
        <dbReference type="EMBL" id="KAJ7955100.1"/>
    </source>
</evidence>
<feature type="compositionally biased region" description="Polar residues" evidence="2">
    <location>
        <begin position="330"/>
        <end position="373"/>
    </location>
</feature>
<feature type="compositionally biased region" description="Polar residues" evidence="2">
    <location>
        <begin position="516"/>
        <end position="530"/>
    </location>
</feature>
<keyword evidence="5" id="KW-1185">Reference proteome</keyword>
<feature type="transmembrane region" description="Helical" evidence="3">
    <location>
        <begin position="136"/>
        <end position="156"/>
    </location>
</feature>
<dbReference type="PANTHER" id="PTHR34962:SF3">
    <property type="entry name" value="ABC SUBFAMILY C PROTEIN"/>
    <property type="match status" value="1"/>
</dbReference>
<sequence length="537" mass="58443">MAGANCTIFSFVTPSVNPITRRTSSLLIASSISTPSQSKLVRRKNYLRPKILKTLTKLYPPVTPLLQQESPSEPSIDIVFPQTPQEHDLGFELPTSSATPGEGDSFEQLVVSGNTGTTEEYNGIVGKLSARSVLKYGFVLVGIFVFQTICSVWILGNASSDQKAGDSESGGLVINGRDKGRLLWNGNGKTLQVKVASSNTSNVVYMDDQSELESKIEEIKEMAREARKIEKRKKEENVGDEKGPVSSHRVGIEKEINARLVKLQKRGTSAKEKSPGSHVDSLGSSVNSKDGSGELMFKKKHKYRSPSMKSTKRPKGFQGDARKVSKTEKSGSSNIGMSEENGSVVSNNMQLSDESKQVNQQGIEAQELDSGTSLEDGRNLVNQGSKSLQNSGKKLKEGTRRPNLGVEMRVSNSEANNGVVQKTDLGVSSVQDSQSKKSRESTMQNSQGSKKNSAALSTDGSSNHRVDGNMSVANTKKVKHSNIETDFWWLKLPYVLVIHICRGSDHEGPSGLFTLKATSQEQDGSDSSYTVAFEDRR</sequence>
<dbReference type="KEGG" id="qsa:O6P43_021746"/>
<reference evidence="4" key="1">
    <citation type="journal article" date="2023" name="Science">
        <title>Elucidation of the pathway for biosynthesis of saponin adjuvants from the soapbark tree.</title>
        <authorList>
            <person name="Reed J."/>
            <person name="Orme A."/>
            <person name="El-Demerdash A."/>
            <person name="Owen C."/>
            <person name="Martin L.B.B."/>
            <person name="Misra R.C."/>
            <person name="Kikuchi S."/>
            <person name="Rejzek M."/>
            <person name="Martin A.C."/>
            <person name="Harkess A."/>
            <person name="Leebens-Mack J."/>
            <person name="Louveau T."/>
            <person name="Stephenson M.J."/>
            <person name="Osbourn A."/>
        </authorList>
    </citation>
    <scope>NUCLEOTIDE SEQUENCE</scope>
    <source>
        <strain evidence="4">S10</strain>
    </source>
</reference>
<dbReference type="EMBL" id="JARAOO010000009">
    <property type="protein sequence ID" value="KAJ7955100.1"/>
    <property type="molecule type" value="Genomic_DNA"/>
</dbReference>
<feature type="region of interest" description="Disordered" evidence="2">
    <location>
        <begin position="265"/>
        <end position="472"/>
    </location>
</feature>
<dbReference type="Proteomes" id="UP001163823">
    <property type="component" value="Chromosome 9"/>
</dbReference>
<evidence type="ECO:0000256" key="3">
    <source>
        <dbReference type="SAM" id="Phobius"/>
    </source>
</evidence>
<evidence type="ECO:0000256" key="2">
    <source>
        <dbReference type="SAM" id="MobiDB-lite"/>
    </source>
</evidence>
<protein>
    <submittedName>
        <fullName evidence="4">ABC subfamily C protein</fullName>
    </submittedName>
</protein>
<dbReference type="PANTHER" id="PTHR34962">
    <property type="entry name" value="EMBRYO DEFECTIVE 1703-RELATED"/>
    <property type="match status" value="1"/>
</dbReference>
<keyword evidence="3" id="KW-0812">Transmembrane</keyword>
<feature type="compositionally biased region" description="Basic residues" evidence="2">
    <location>
        <begin position="298"/>
        <end position="315"/>
    </location>
</feature>
<feature type="compositionally biased region" description="Polar residues" evidence="2">
    <location>
        <begin position="380"/>
        <end position="392"/>
    </location>
</feature>
<accession>A0AAD7LBJ3</accession>
<gene>
    <name evidence="4" type="ORF">O6P43_021746</name>
</gene>
<feature type="region of interest" description="Disordered" evidence="2">
    <location>
        <begin position="515"/>
        <end position="537"/>
    </location>
</feature>
<keyword evidence="3" id="KW-0472">Membrane</keyword>
<evidence type="ECO:0000256" key="1">
    <source>
        <dbReference type="SAM" id="Coils"/>
    </source>
</evidence>
<keyword evidence="1" id="KW-0175">Coiled coil</keyword>
<comment type="caution">
    <text evidence="4">The sequence shown here is derived from an EMBL/GenBank/DDBJ whole genome shotgun (WGS) entry which is preliminary data.</text>
</comment>
<feature type="compositionally biased region" description="Basic and acidic residues" evidence="2">
    <location>
        <begin position="320"/>
        <end position="329"/>
    </location>
</feature>
<feature type="compositionally biased region" description="Polar residues" evidence="2">
    <location>
        <begin position="441"/>
        <end position="461"/>
    </location>
</feature>
<feature type="coiled-coil region" evidence="1">
    <location>
        <begin position="205"/>
        <end position="236"/>
    </location>
</feature>
<feature type="compositionally biased region" description="Polar residues" evidence="2">
    <location>
        <begin position="410"/>
        <end position="420"/>
    </location>
</feature>
<dbReference type="AlphaFoldDB" id="A0AAD7LBJ3"/>